<gene>
    <name evidence="3" type="ORF">BW143_07880</name>
</gene>
<feature type="transmembrane region" description="Helical" evidence="1">
    <location>
        <begin position="58"/>
        <end position="77"/>
    </location>
</feature>
<name>A0A1R1S1R0_9BACI</name>
<proteinExistence type="predicted"/>
<sequence length="283" mass="32565">MKISFTDSQKMFAYMIGLAAALSVFIYYVSAEQSEAVLIICITFAVIGAGIWLGPIYALAGTIVVLFVLGTLMMFLQTSQAAVFPPEEGLRMLVVWGMALLLFSFISGRIHDVATELQHSVKRLQSEIKSFVAIDRVTGFDNQQRMKLELSEEMKRAERYGNSFVFLLLQMHYFKEFKSLYGEKETDRLFQFVSSQIRSCVRETDKKFRPSEERFGIVLTHTPAEHMPAVLAKLKKQLDTYQLQNGKYVTLTFHVCYLTYRKDLKTAEQFLEELENEMMMNEL</sequence>
<dbReference type="SMART" id="SM00267">
    <property type="entry name" value="GGDEF"/>
    <property type="match status" value="1"/>
</dbReference>
<evidence type="ECO:0000259" key="2">
    <source>
        <dbReference type="PROSITE" id="PS50887"/>
    </source>
</evidence>
<evidence type="ECO:0000256" key="1">
    <source>
        <dbReference type="SAM" id="Phobius"/>
    </source>
</evidence>
<dbReference type="Proteomes" id="UP000187367">
    <property type="component" value="Unassembled WGS sequence"/>
</dbReference>
<comment type="caution">
    <text evidence="3">The sequence shown here is derived from an EMBL/GenBank/DDBJ whole genome shotgun (WGS) entry which is preliminary data.</text>
</comment>
<dbReference type="OrthoDB" id="2356833at2"/>
<feature type="transmembrane region" description="Helical" evidence="1">
    <location>
        <begin position="36"/>
        <end position="53"/>
    </location>
</feature>
<evidence type="ECO:0000313" key="3">
    <source>
        <dbReference type="EMBL" id="OMI07100.1"/>
    </source>
</evidence>
<dbReference type="Gene3D" id="3.30.70.270">
    <property type="match status" value="1"/>
</dbReference>
<dbReference type="PANTHER" id="PTHR33121">
    <property type="entry name" value="CYCLIC DI-GMP PHOSPHODIESTERASE PDEF"/>
    <property type="match status" value="1"/>
</dbReference>
<dbReference type="PROSITE" id="PS50887">
    <property type="entry name" value="GGDEF"/>
    <property type="match status" value="1"/>
</dbReference>
<dbReference type="PANTHER" id="PTHR33121:SF79">
    <property type="entry name" value="CYCLIC DI-GMP PHOSPHODIESTERASE PDED-RELATED"/>
    <property type="match status" value="1"/>
</dbReference>
<dbReference type="InterPro" id="IPR043128">
    <property type="entry name" value="Rev_trsase/Diguanyl_cyclase"/>
</dbReference>
<organism evidence="3 4">
    <name type="scientific">Bacillus swezeyi</name>
    <dbReference type="NCBI Taxonomy" id="1925020"/>
    <lineage>
        <taxon>Bacteria</taxon>
        <taxon>Bacillati</taxon>
        <taxon>Bacillota</taxon>
        <taxon>Bacilli</taxon>
        <taxon>Bacillales</taxon>
        <taxon>Bacillaceae</taxon>
        <taxon>Bacillus</taxon>
    </lineage>
</organism>
<dbReference type="GO" id="GO:0071111">
    <property type="term" value="F:cyclic-guanylate-specific phosphodiesterase activity"/>
    <property type="evidence" value="ECO:0007669"/>
    <property type="project" value="InterPro"/>
</dbReference>
<feature type="transmembrane region" description="Helical" evidence="1">
    <location>
        <begin position="12"/>
        <end position="30"/>
    </location>
</feature>
<feature type="transmembrane region" description="Helical" evidence="1">
    <location>
        <begin position="89"/>
        <end position="108"/>
    </location>
</feature>
<evidence type="ECO:0000313" key="4">
    <source>
        <dbReference type="Proteomes" id="UP000187367"/>
    </source>
</evidence>
<dbReference type="AlphaFoldDB" id="A0A1R1S1R0"/>
<dbReference type="Pfam" id="PF00990">
    <property type="entry name" value="GGDEF"/>
    <property type="match status" value="1"/>
</dbReference>
<dbReference type="GeneID" id="92792134"/>
<dbReference type="InterPro" id="IPR029787">
    <property type="entry name" value="Nucleotide_cyclase"/>
</dbReference>
<dbReference type="InterPro" id="IPR000160">
    <property type="entry name" value="GGDEF_dom"/>
</dbReference>
<feature type="domain" description="GGDEF" evidence="2">
    <location>
        <begin position="162"/>
        <end position="283"/>
    </location>
</feature>
<keyword evidence="1" id="KW-1133">Transmembrane helix</keyword>
<reference evidence="3 4" key="1">
    <citation type="submission" date="2017-01" db="EMBL/GenBank/DDBJ databases">
        <title>Bacillus phylogenomics.</title>
        <authorList>
            <person name="Dunlap C."/>
        </authorList>
    </citation>
    <scope>NUCLEOTIDE SEQUENCE [LARGE SCALE GENOMIC DNA]</scope>
    <source>
        <strain evidence="3 4">NRRL B-41282</strain>
    </source>
</reference>
<keyword evidence="1" id="KW-0812">Transmembrane</keyword>
<accession>A0A1R1S1R0</accession>
<dbReference type="EMBL" id="MTJL01000011">
    <property type="protein sequence ID" value="OMI07100.1"/>
    <property type="molecule type" value="Genomic_DNA"/>
</dbReference>
<dbReference type="NCBIfam" id="TIGR00254">
    <property type="entry name" value="GGDEF"/>
    <property type="match status" value="1"/>
</dbReference>
<protein>
    <recommendedName>
        <fullName evidence="2">GGDEF domain-containing protein</fullName>
    </recommendedName>
</protein>
<dbReference type="RefSeq" id="WP_076759925.1">
    <property type="nucleotide sequence ID" value="NZ_CP133085.1"/>
</dbReference>
<keyword evidence="1" id="KW-0472">Membrane</keyword>
<dbReference type="InterPro" id="IPR050706">
    <property type="entry name" value="Cyclic-di-GMP_PDE-like"/>
</dbReference>
<accession>A0A1R1QR00</accession>
<dbReference type="SUPFAM" id="SSF55073">
    <property type="entry name" value="Nucleotide cyclase"/>
    <property type="match status" value="1"/>
</dbReference>
<keyword evidence="4" id="KW-1185">Reference proteome</keyword>